<comment type="caution">
    <text evidence="3">The sequence shown here is derived from an EMBL/GenBank/DDBJ whole genome shotgun (WGS) entry which is preliminary data.</text>
</comment>
<evidence type="ECO:0000313" key="4">
    <source>
        <dbReference type="Proteomes" id="UP001628179"/>
    </source>
</evidence>
<evidence type="ECO:0000256" key="1">
    <source>
        <dbReference type="SAM" id="MobiDB-lite"/>
    </source>
</evidence>
<evidence type="ECO:0000313" key="3">
    <source>
        <dbReference type="EMBL" id="GAB1313886.1"/>
    </source>
</evidence>
<feature type="transmembrane region" description="Helical" evidence="2">
    <location>
        <begin position="6"/>
        <end position="29"/>
    </location>
</feature>
<sequence>MHGQLSVPLAAVPMAVCSALCSGIVDGILRVSFVTIRQRHVFAIALGSILLQETVKATVGVLVIAFSLFHILRLKGAEVEKPKWNGPGKVLLFPCRTTHSRLFPKKHSFSYSYLTVGIPVGFEGDVGGLVSVGTRAKPKLSSWLPSVSPVSGAWFSIDPGDYLERGKSELGLRGKLDMYLRTQGADPASYPYAYLVTAARFLGYHFNPVSFWYLYDADSCLAAMILEVNNTFDERRMYFLTPEYTDSKRTDYSTNHQTNATEETKNPRKISPLQANLTRSWPKDFHVSPFNSRKGSYTLTASDPLCPSMQGKGPLSNTINLISSKGHCKLVATLSQEGAALDPCDMTRYQKFRFLASWWWVGFLTFPRILKEAFPLFFRHKLHVWYRPEPLKDSIGRRADSTERQLEGIFRRYLKHLVEQSATPLAVKYAAGGLSGDTSQLMLSPAARDMVDTAEELELKVLTPAFYTRLAMKEPSPVLESSILNEDAYFKIIRTLRVRPQRIVRPLTSSTRGVKKGQTINMQNTHISPMDAYVSTQEPAHIRAAYRNCLLKLFVADRISFGVVSWQWGLSTGGRIPSRGA</sequence>
<dbReference type="GeneID" id="98174839"/>
<dbReference type="PANTHER" id="PTHR33973:SF4">
    <property type="entry name" value="OS07G0153300 PROTEIN"/>
    <property type="match status" value="1"/>
</dbReference>
<keyword evidence="2" id="KW-1133">Transmembrane helix</keyword>
<dbReference type="RefSeq" id="XP_070915617.1">
    <property type="nucleotide sequence ID" value="XM_071059516.1"/>
</dbReference>
<gene>
    <name evidence="3" type="ORF">MFIFM68171_04096</name>
</gene>
<protein>
    <submittedName>
        <fullName evidence="3">Uncharacterized protein</fullName>
    </submittedName>
</protein>
<organism evidence="3 4">
    <name type="scientific">Madurella fahalii</name>
    <dbReference type="NCBI Taxonomy" id="1157608"/>
    <lineage>
        <taxon>Eukaryota</taxon>
        <taxon>Fungi</taxon>
        <taxon>Dikarya</taxon>
        <taxon>Ascomycota</taxon>
        <taxon>Pezizomycotina</taxon>
        <taxon>Sordariomycetes</taxon>
        <taxon>Sordariomycetidae</taxon>
        <taxon>Sordariales</taxon>
        <taxon>Sordariales incertae sedis</taxon>
        <taxon>Madurella</taxon>
    </lineage>
</organism>
<keyword evidence="2" id="KW-0472">Membrane</keyword>
<reference evidence="3 4" key="1">
    <citation type="submission" date="2024-09" db="EMBL/GenBank/DDBJ databases">
        <title>Itraconazole resistance in Madurella fahalii resulting from another homologue of gene encoding cytochrome P450 14-alpha sterol demethylase (CYP51).</title>
        <authorList>
            <person name="Yoshioka I."/>
            <person name="Fahal A.H."/>
            <person name="Kaneko S."/>
            <person name="Yaguchi T."/>
        </authorList>
    </citation>
    <scope>NUCLEOTIDE SEQUENCE [LARGE SCALE GENOMIC DNA]</scope>
    <source>
        <strain evidence="3 4">IFM 68171</strain>
    </source>
</reference>
<evidence type="ECO:0000256" key="2">
    <source>
        <dbReference type="SAM" id="Phobius"/>
    </source>
</evidence>
<feature type="compositionally biased region" description="Polar residues" evidence="1">
    <location>
        <begin position="252"/>
        <end position="261"/>
    </location>
</feature>
<accession>A0ABQ0G830</accession>
<dbReference type="PANTHER" id="PTHR33973">
    <property type="entry name" value="OS07G0153300 PROTEIN"/>
    <property type="match status" value="1"/>
</dbReference>
<keyword evidence="4" id="KW-1185">Reference proteome</keyword>
<feature type="region of interest" description="Disordered" evidence="1">
    <location>
        <begin position="250"/>
        <end position="271"/>
    </location>
</feature>
<name>A0ABQ0G830_9PEZI</name>
<dbReference type="Pfam" id="PF07103">
    <property type="entry name" value="DUF1365"/>
    <property type="match status" value="1"/>
</dbReference>
<feature type="transmembrane region" description="Helical" evidence="2">
    <location>
        <begin position="41"/>
        <end position="72"/>
    </location>
</feature>
<dbReference type="EMBL" id="BAAFSV010000002">
    <property type="protein sequence ID" value="GAB1313886.1"/>
    <property type="molecule type" value="Genomic_DNA"/>
</dbReference>
<dbReference type="InterPro" id="IPR010775">
    <property type="entry name" value="DUF1365"/>
</dbReference>
<keyword evidence="2" id="KW-0812">Transmembrane</keyword>
<proteinExistence type="predicted"/>
<dbReference type="Proteomes" id="UP001628179">
    <property type="component" value="Unassembled WGS sequence"/>
</dbReference>